<proteinExistence type="predicted"/>
<keyword evidence="2" id="KW-1185">Reference proteome</keyword>
<name>A0ACC6PYU9_9ACTN</name>
<dbReference type="EMBL" id="JBBKAJ010000022">
    <property type="protein sequence ID" value="MEJ8636633.1"/>
    <property type="molecule type" value="Genomic_DNA"/>
</dbReference>
<accession>A0ACC6PYU9</accession>
<sequence length="470" mass="50346">MGEGCAEPELEASCAVPPSTGSHEWTDPRVRGLTSWAAVFGLRQYAKASLWILPLVGLVLGTLLAELAITLDGKDWPPSGWRYSATTASGVLSSIVGAMVALLGFVVTIGVLVVQQATGTLSPRYMRLWYRDRLQKAVLATFTGTFAFAFSLLRSIEANSVPDFGVTLAGVAVAVSLLLLLVYLNRFTHNLRPVAIAALVGRMGENVFSRGATRIRDAAPRADESEPSGAPTTVIRSERGGAIQAFNISGLVAEAARHDCAFVVTRLIGDFVLPGTVLVEVHGGTSTPDPDRVNGLVALGAERTIEQDPAFALRILVDIAIRALSPAVNDPTTAVQVINYIEGMLQSAGTLPLPGRYVLADDQGRPRLVLPGRDWDNYLQLGVCEIREYGASSVQICRRLRALLEDLLDTLPPARHPALRVELQLLQESVERVFTDPVRRAVAEAADCQGIGGRFGGRHGSPRRPHGPTA</sequence>
<protein>
    <submittedName>
        <fullName evidence="1">DUF2254 domain-containing protein</fullName>
    </submittedName>
</protein>
<dbReference type="Proteomes" id="UP001377168">
    <property type="component" value="Unassembled WGS sequence"/>
</dbReference>
<evidence type="ECO:0000313" key="1">
    <source>
        <dbReference type="EMBL" id="MEJ8636633.1"/>
    </source>
</evidence>
<reference evidence="1" key="1">
    <citation type="submission" date="2024-03" db="EMBL/GenBank/DDBJ databases">
        <title>Novel Streptomyces species of biotechnological and ecological value are a feature of Machair soil.</title>
        <authorList>
            <person name="Prole J.R."/>
            <person name="Goodfellow M."/>
            <person name="Allenby N."/>
            <person name="Ward A.C."/>
        </authorList>
    </citation>
    <scope>NUCLEOTIDE SEQUENCE</scope>
    <source>
        <strain evidence="1">MS2.AVA.5</strain>
    </source>
</reference>
<comment type="caution">
    <text evidence="1">The sequence shown here is derived from an EMBL/GenBank/DDBJ whole genome shotgun (WGS) entry which is preliminary data.</text>
</comment>
<evidence type="ECO:0000313" key="2">
    <source>
        <dbReference type="Proteomes" id="UP001377168"/>
    </source>
</evidence>
<gene>
    <name evidence="1" type="ORF">WKI67_25040</name>
</gene>
<organism evidence="1 2">
    <name type="scientific">Streptomyces achmelvichensis</name>
    <dbReference type="NCBI Taxonomy" id="3134111"/>
    <lineage>
        <taxon>Bacteria</taxon>
        <taxon>Bacillati</taxon>
        <taxon>Actinomycetota</taxon>
        <taxon>Actinomycetes</taxon>
        <taxon>Kitasatosporales</taxon>
        <taxon>Streptomycetaceae</taxon>
        <taxon>Streptomyces</taxon>
    </lineage>
</organism>